<feature type="region of interest" description="Disordered" evidence="1">
    <location>
        <begin position="343"/>
        <end position="374"/>
    </location>
</feature>
<feature type="region of interest" description="Disordered" evidence="1">
    <location>
        <begin position="1"/>
        <end position="42"/>
    </location>
</feature>
<feature type="compositionally biased region" description="Pro residues" evidence="1">
    <location>
        <begin position="222"/>
        <end position="232"/>
    </location>
</feature>
<reference evidence="2 3" key="2">
    <citation type="submission" date="2019-01" db="EMBL/GenBank/DDBJ databases">
        <title>The decoding of complex shrimp genome reveals the adaptation for benthos swimmer, frequently molting mechanism and breeding impact on genome.</title>
        <authorList>
            <person name="Sun Y."/>
            <person name="Gao Y."/>
            <person name="Yu Y."/>
        </authorList>
    </citation>
    <scope>NUCLEOTIDE SEQUENCE [LARGE SCALE GENOMIC DNA]</scope>
    <source>
        <tissue evidence="2">Muscle</tissue>
    </source>
</reference>
<feature type="compositionally biased region" description="Polar residues" evidence="1">
    <location>
        <begin position="364"/>
        <end position="374"/>
    </location>
</feature>
<comment type="caution">
    <text evidence="2">The sequence shown here is derived from an EMBL/GenBank/DDBJ whole genome shotgun (WGS) entry which is preliminary data.</text>
</comment>
<dbReference type="EMBL" id="QCYY01001609">
    <property type="protein sequence ID" value="ROT76775.1"/>
    <property type="molecule type" value="Genomic_DNA"/>
</dbReference>
<accession>A0A423TK26</accession>
<dbReference type="AlphaFoldDB" id="A0A423TK26"/>
<gene>
    <name evidence="2" type="ORF">C7M84_004590</name>
</gene>
<reference evidence="2 3" key="1">
    <citation type="submission" date="2018-04" db="EMBL/GenBank/DDBJ databases">
        <authorList>
            <person name="Zhang X."/>
            <person name="Yuan J."/>
            <person name="Li F."/>
            <person name="Xiang J."/>
        </authorList>
    </citation>
    <scope>NUCLEOTIDE SEQUENCE [LARGE SCALE GENOMIC DNA]</scope>
    <source>
        <tissue evidence="2">Muscle</tissue>
    </source>
</reference>
<feature type="compositionally biased region" description="Basic and acidic residues" evidence="1">
    <location>
        <begin position="1"/>
        <end position="17"/>
    </location>
</feature>
<protein>
    <submittedName>
        <fullName evidence="2">Uncharacterized protein</fullName>
    </submittedName>
</protein>
<sequence length="374" mass="40851">MRNGREIAPCHDSDPEPVRPATQGRAAPRSTSAWPSPPSGPRFSHKIYFSLPTSYPVPSPRPLDAGPFTYSPPPSPPPLASNPLRFLFPLPLPLTSSSFPLPFTFIPSFPSSLLLIPSSLLLPHSLTSSSFPHFFLIPFHSLTSSLFPLPSLLSSFPLPLTSSSFPLPLTSSSFPLPLTSSSFPPPLTSSSFPLPLTSSSFPLPLTSSSLPQPHLTPKSPKPKPSPLSPSPSLPPFPYRRSVGLESSQPKILSLVHQFLIRRKQGSSGCAYLLFPAPSTGRRRPPIAHKLCSRSRRSRRRRTLPLLCFGANTPIQACMEPSFRVFGFVCMRQRHRMQCIIKKRGKTAKLTQPHKHTHSPPAGNPHSTSTLSPSL</sequence>
<feature type="compositionally biased region" description="Basic residues" evidence="1">
    <location>
        <begin position="343"/>
        <end position="357"/>
    </location>
</feature>
<name>A0A423TK26_PENVA</name>
<evidence type="ECO:0000313" key="3">
    <source>
        <dbReference type="Proteomes" id="UP000283509"/>
    </source>
</evidence>
<keyword evidence="3" id="KW-1185">Reference proteome</keyword>
<evidence type="ECO:0000313" key="2">
    <source>
        <dbReference type="EMBL" id="ROT76775.1"/>
    </source>
</evidence>
<organism evidence="2 3">
    <name type="scientific">Penaeus vannamei</name>
    <name type="common">Whiteleg shrimp</name>
    <name type="synonym">Litopenaeus vannamei</name>
    <dbReference type="NCBI Taxonomy" id="6689"/>
    <lineage>
        <taxon>Eukaryota</taxon>
        <taxon>Metazoa</taxon>
        <taxon>Ecdysozoa</taxon>
        <taxon>Arthropoda</taxon>
        <taxon>Crustacea</taxon>
        <taxon>Multicrustacea</taxon>
        <taxon>Malacostraca</taxon>
        <taxon>Eumalacostraca</taxon>
        <taxon>Eucarida</taxon>
        <taxon>Decapoda</taxon>
        <taxon>Dendrobranchiata</taxon>
        <taxon>Penaeoidea</taxon>
        <taxon>Penaeidae</taxon>
        <taxon>Penaeus</taxon>
    </lineage>
</organism>
<feature type="region of interest" description="Disordered" evidence="1">
    <location>
        <begin position="210"/>
        <end position="232"/>
    </location>
</feature>
<dbReference type="Proteomes" id="UP000283509">
    <property type="component" value="Unassembled WGS sequence"/>
</dbReference>
<proteinExistence type="predicted"/>
<evidence type="ECO:0000256" key="1">
    <source>
        <dbReference type="SAM" id="MobiDB-lite"/>
    </source>
</evidence>